<comment type="caution">
    <text evidence="1">The sequence shown here is derived from an EMBL/GenBank/DDBJ whole genome shotgun (WGS) entry which is preliminary data.</text>
</comment>
<evidence type="ECO:0000313" key="1">
    <source>
        <dbReference type="EMBL" id="GFR64406.1"/>
    </source>
</evidence>
<protein>
    <submittedName>
        <fullName evidence="1">Uncharacterized protein</fullName>
    </submittedName>
</protein>
<gene>
    <name evidence="1" type="ORF">ElyMa_000177300</name>
</gene>
<name>A0AAV4EV73_9GAST</name>
<evidence type="ECO:0000313" key="2">
    <source>
        <dbReference type="Proteomes" id="UP000762676"/>
    </source>
</evidence>
<dbReference type="Proteomes" id="UP000762676">
    <property type="component" value="Unassembled WGS sequence"/>
</dbReference>
<accession>A0AAV4EV73</accession>
<organism evidence="1 2">
    <name type="scientific">Elysia marginata</name>
    <dbReference type="NCBI Taxonomy" id="1093978"/>
    <lineage>
        <taxon>Eukaryota</taxon>
        <taxon>Metazoa</taxon>
        <taxon>Spiralia</taxon>
        <taxon>Lophotrochozoa</taxon>
        <taxon>Mollusca</taxon>
        <taxon>Gastropoda</taxon>
        <taxon>Heterobranchia</taxon>
        <taxon>Euthyneura</taxon>
        <taxon>Panpulmonata</taxon>
        <taxon>Sacoglossa</taxon>
        <taxon>Placobranchoidea</taxon>
        <taxon>Plakobranchidae</taxon>
        <taxon>Elysia</taxon>
    </lineage>
</organism>
<dbReference type="EMBL" id="BMAT01000345">
    <property type="protein sequence ID" value="GFR64406.1"/>
    <property type="molecule type" value="Genomic_DNA"/>
</dbReference>
<reference evidence="1 2" key="1">
    <citation type="journal article" date="2021" name="Elife">
        <title>Chloroplast acquisition without the gene transfer in kleptoplastic sea slugs, Plakobranchus ocellatus.</title>
        <authorList>
            <person name="Maeda T."/>
            <person name="Takahashi S."/>
            <person name="Yoshida T."/>
            <person name="Shimamura S."/>
            <person name="Takaki Y."/>
            <person name="Nagai Y."/>
            <person name="Toyoda A."/>
            <person name="Suzuki Y."/>
            <person name="Arimoto A."/>
            <person name="Ishii H."/>
            <person name="Satoh N."/>
            <person name="Nishiyama T."/>
            <person name="Hasebe M."/>
            <person name="Maruyama T."/>
            <person name="Minagawa J."/>
            <person name="Obokata J."/>
            <person name="Shigenobu S."/>
        </authorList>
    </citation>
    <scope>NUCLEOTIDE SEQUENCE [LARGE SCALE GENOMIC DNA]</scope>
</reference>
<dbReference type="AlphaFoldDB" id="A0AAV4EV73"/>
<sequence length="105" mass="11721">MGPFWRTKPNEEKIQHGYLKIDTDGFMGTVSQSSAVKPTLPVDVVTSYVIVVRTQIPGRSRLNPPTGSKVEKRMSAVDIFLQVAHIQCYTSAKCENVLINFIHDS</sequence>
<keyword evidence="2" id="KW-1185">Reference proteome</keyword>
<proteinExistence type="predicted"/>